<keyword evidence="2 9" id="KW-0378">Hydrolase</keyword>
<proteinExistence type="predicted"/>
<dbReference type="Pfam" id="PF13361">
    <property type="entry name" value="UvrD_C"/>
    <property type="match status" value="1"/>
</dbReference>
<dbReference type="CDD" id="cd17932">
    <property type="entry name" value="DEXQc_UvrD"/>
    <property type="match status" value="1"/>
</dbReference>
<dbReference type="InterPro" id="IPR014016">
    <property type="entry name" value="UvrD-like_ATP-bd"/>
</dbReference>
<dbReference type="EC" id="5.6.2.4" evidence="7"/>
<evidence type="ECO:0000256" key="6">
    <source>
        <dbReference type="ARBA" id="ARBA00034617"/>
    </source>
</evidence>
<evidence type="ECO:0000313" key="12">
    <source>
        <dbReference type="Proteomes" id="UP000251717"/>
    </source>
</evidence>
<dbReference type="GO" id="GO:0000725">
    <property type="term" value="P:recombinational repair"/>
    <property type="evidence" value="ECO:0007669"/>
    <property type="project" value="TreeGrafter"/>
</dbReference>
<dbReference type="EMBL" id="MZGS01000014">
    <property type="protein sequence ID" value="PWB88081.1"/>
    <property type="molecule type" value="Genomic_DNA"/>
</dbReference>
<evidence type="ECO:0000259" key="10">
    <source>
        <dbReference type="PROSITE" id="PS51198"/>
    </source>
</evidence>
<dbReference type="AlphaFoldDB" id="A0A315XNV8"/>
<comment type="catalytic activity">
    <reaction evidence="6">
        <text>Couples ATP hydrolysis with the unwinding of duplex DNA by translocating in the 3'-5' direction.</text>
        <dbReference type="EC" id="5.6.2.4"/>
    </reaction>
</comment>
<keyword evidence="3 9" id="KW-0347">Helicase</keyword>
<feature type="binding site" evidence="9">
    <location>
        <begin position="26"/>
        <end position="33"/>
    </location>
    <ligand>
        <name>ATP</name>
        <dbReference type="ChEBI" id="CHEBI:30616"/>
    </ligand>
</feature>
<dbReference type="RefSeq" id="WP_116591217.1">
    <property type="nucleotide sequence ID" value="NZ_MZGS01000014.1"/>
</dbReference>
<keyword evidence="5" id="KW-0413">Isomerase</keyword>
<evidence type="ECO:0000256" key="1">
    <source>
        <dbReference type="ARBA" id="ARBA00022741"/>
    </source>
</evidence>
<dbReference type="PANTHER" id="PTHR11070:SF2">
    <property type="entry name" value="ATP-DEPENDENT DNA HELICASE SRS2"/>
    <property type="match status" value="1"/>
</dbReference>
<dbReference type="InterPro" id="IPR027417">
    <property type="entry name" value="P-loop_NTPase"/>
</dbReference>
<name>A0A315XNV8_9EURY</name>
<evidence type="ECO:0000256" key="4">
    <source>
        <dbReference type="ARBA" id="ARBA00022840"/>
    </source>
</evidence>
<sequence>MDNIKLNDKQKEVVFSDFNTSKIISAPPGAGKTTIMAKRIGFLINQGYIKHPYKILALTFSKAASNEMKKKISDEMRFSKDLFHITTFHGFCFDVLNAYGNYIGLNRNFEMYTYNPKYNPRLAHAFEHFGLDYDNDKFNEWKLKYVLKCGKNDNEQFLRILKYYYDLLIENNMMDYDGLLIFTYKLFKNHEPILEYYGSPFKIILVDEFQDTNSLQFKILDLMVTGSANNKKNIFIFTDPKQSIYGFQGADYKNHERAIENFNCKEAKLSECHRFENKAIEQLSKSISNYIDGNRESNSELTIKENLPKYFIFNENQEEYEFIINQINDLKHKGVKYENICILSPTKKSLNNIINMMKLLNFKNFIFISDYKDEWDVQIRRLTNLGKNDLSEYKNLHDMIISNLKIHNYFKEVILKESKKIDMQNPNLEIENRLSNFINHMIWNYDNFFKNNNFLKDKVFLSTIHGSKGMQFDVSFVCNLNSGSIPFYKDCQRNCYKRTGELNKESLNLLNVAVSRSKKQLYLTSTRDYRNHETCILKPFYKYLEIIK</sequence>
<evidence type="ECO:0000256" key="8">
    <source>
        <dbReference type="ARBA" id="ARBA00048988"/>
    </source>
</evidence>
<keyword evidence="1 9" id="KW-0547">Nucleotide-binding</keyword>
<protein>
    <recommendedName>
        <fullName evidence="7">DNA 3'-5' helicase</fullName>
        <ecNumber evidence="7">5.6.2.4</ecNumber>
    </recommendedName>
</protein>
<evidence type="ECO:0000256" key="3">
    <source>
        <dbReference type="ARBA" id="ARBA00022806"/>
    </source>
</evidence>
<evidence type="ECO:0000256" key="5">
    <source>
        <dbReference type="ARBA" id="ARBA00023235"/>
    </source>
</evidence>
<comment type="caution">
    <text evidence="11">The sequence shown here is derived from an EMBL/GenBank/DDBJ whole genome shotgun (WGS) entry which is preliminary data.</text>
</comment>
<dbReference type="InterPro" id="IPR000212">
    <property type="entry name" value="DNA_helicase_UvrD/REP"/>
</dbReference>
<reference evidence="11 12" key="1">
    <citation type="submission" date="2017-03" db="EMBL/GenBank/DDBJ databases">
        <title>Genome sequence of Methanobrevibacter thaueri.</title>
        <authorList>
            <person name="Poehlein A."/>
            <person name="Seedorf H."/>
            <person name="Daniel R."/>
        </authorList>
    </citation>
    <scope>NUCLEOTIDE SEQUENCE [LARGE SCALE GENOMIC DNA]</scope>
    <source>
        <strain evidence="11 12">DSM 11995</strain>
    </source>
</reference>
<accession>A0A315XNV8</accession>
<dbReference type="GO" id="GO:0043138">
    <property type="term" value="F:3'-5' DNA helicase activity"/>
    <property type="evidence" value="ECO:0007669"/>
    <property type="project" value="UniProtKB-EC"/>
</dbReference>
<dbReference type="GO" id="GO:0005524">
    <property type="term" value="F:ATP binding"/>
    <property type="evidence" value="ECO:0007669"/>
    <property type="project" value="UniProtKB-UniRule"/>
</dbReference>
<evidence type="ECO:0000256" key="9">
    <source>
        <dbReference type="PROSITE-ProRule" id="PRU00560"/>
    </source>
</evidence>
<dbReference type="GO" id="GO:0003677">
    <property type="term" value="F:DNA binding"/>
    <property type="evidence" value="ECO:0007669"/>
    <property type="project" value="InterPro"/>
</dbReference>
<dbReference type="PANTHER" id="PTHR11070">
    <property type="entry name" value="UVRD / RECB / PCRA DNA HELICASE FAMILY MEMBER"/>
    <property type="match status" value="1"/>
</dbReference>
<keyword evidence="4 9" id="KW-0067">ATP-binding</keyword>
<organism evidence="11 12">
    <name type="scientific">Methanobrevibacter thaueri</name>
    <dbReference type="NCBI Taxonomy" id="190975"/>
    <lineage>
        <taxon>Archaea</taxon>
        <taxon>Methanobacteriati</taxon>
        <taxon>Methanobacteriota</taxon>
        <taxon>Methanomada group</taxon>
        <taxon>Methanobacteria</taxon>
        <taxon>Methanobacteriales</taxon>
        <taxon>Methanobacteriaceae</taxon>
        <taxon>Methanobrevibacter</taxon>
    </lineage>
</organism>
<dbReference type="InterPro" id="IPR014017">
    <property type="entry name" value="DNA_helicase_UvrD-like_C"/>
</dbReference>
<feature type="domain" description="UvrD-like helicase ATP-binding" evidence="10">
    <location>
        <begin position="5"/>
        <end position="276"/>
    </location>
</feature>
<evidence type="ECO:0000256" key="2">
    <source>
        <dbReference type="ARBA" id="ARBA00022801"/>
    </source>
</evidence>
<evidence type="ECO:0000256" key="7">
    <source>
        <dbReference type="ARBA" id="ARBA00034808"/>
    </source>
</evidence>
<dbReference type="PROSITE" id="PS51198">
    <property type="entry name" value="UVRD_HELICASE_ATP_BIND"/>
    <property type="match status" value="1"/>
</dbReference>
<evidence type="ECO:0000313" key="11">
    <source>
        <dbReference type="EMBL" id="PWB88081.1"/>
    </source>
</evidence>
<dbReference type="OrthoDB" id="203178at2157"/>
<comment type="catalytic activity">
    <reaction evidence="8">
        <text>ATP + H2O = ADP + phosphate + H(+)</text>
        <dbReference type="Rhea" id="RHEA:13065"/>
        <dbReference type="ChEBI" id="CHEBI:15377"/>
        <dbReference type="ChEBI" id="CHEBI:15378"/>
        <dbReference type="ChEBI" id="CHEBI:30616"/>
        <dbReference type="ChEBI" id="CHEBI:43474"/>
        <dbReference type="ChEBI" id="CHEBI:456216"/>
        <dbReference type="EC" id="5.6.2.4"/>
    </reaction>
</comment>
<dbReference type="SUPFAM" id="SSF52540">
    <property type="entry name" value="P-loop containing nucleoside triphosphate hydrolases"/>
    <property type="match status" value="1"/>
</dbReference>
<dbReference type="Pfam" id="PF00580">
    <property type="entry name" value="UvrD-helicase"/>
    <property type="match status" value="1"/>
</dbReference>
<dbReference type="GO" id="GO:0016887">
    <property type="term" value="F:ATP hydrolysis activity"/>
    <property type="evidence" value="ECO:0007669"/>
    <property type="project" value="RHEA"/>
</dbReference>
<gene>
    <name evidence="11" type="primary">pcrA_1</name>
    <name evidence="11" type="ORF">MBBTH_02250</name>
</gene>
<keyword evidence="12" id="KW-1185">Reference proteome</keyword>
<dbReference type="Gene3D" id="3.40.50.300">
    <property type="entry name" value="P-loop containing nucleotide triphosphate hydrolases"/>
    <property type="match status" value="4"/>
</dbReference>
<dbReference type="Proteomes" id="UP000251717">
    <property type="component" value="Unassembled WGS sequence"/>
</dbReference>